<dbReference type="EMBL" id="MT631165">
    <property type="protein sequence ID" value="QNO46000.1"/>
    <property type="molecule type" value="Genomic_DNA"/>
</dbReference>
<evidence type="ECO:0000313" key="2">
    <source>
        <dbReference type="EMBL" id="QNO45055.1"/>
    </source>
</evidence>
<evidence type="ECO:0000259" key="1">
    <source>
        <dbReference type="PROSITE" id="PS50983"/>
    </source>
</evidence>
<dbReference type="PANTHER" id="PTHR30535:SF34">
    <property type="entry name" value="MOLYBDATE-BINDING PROTEIN MOLA"/>
    <property type="match status" value="1"/>
</dbReference>
<gene>
    <name evidence="2" type="ORF">AHLFNIOM_00002</name>
    <name evidence="3" type="ORF">BDIOFFAC_00009</name>
</gene>
<dbReference type="SUPFAM" id="SSF63446">
    <property type="entry name" value="Type I dockerin domain"/>
    <property type="match status" value="1"/>
</dbReference>
<dbReference type="Gene3D" id="1.10.1330.10">
    <property type="entry name" value="Dockerin domain"/>
    <property type="match status" value="1"/>
</dbReference>
<sequence length="430" mass="48956">MKTNTILVGITISLLLLTLPSAASDYTLDIFGNANEDETVNMQDVTYTELIILEYRDKTELSDAKYDGKINMQDVTQIELTILGKEKELTVIDAMEHIVTVKKPLRSVIVFVPGQFETLRSLNAADTVVGMPQDKVWDPVFFPEMSELTSLGYKWDADIETILSLHPDAAILHTDDRQLKVRGALEKTNPNIALLTFACTNTPLEPTRFPPDLSSVYPYPKEVRMLGYIFDKREEAEEFSDWYEDILNSIKEEVDMIPEEDKPKVYYEFTKYSCRDHNYRVICAGGKNIFGMGRKFDPEAVIDRDPEIIVNLPMSIKGGYDKDADDITELRGVWGDFMDPDDPEYRPELAKVSAVRNNRIYILANVFSTASSGANGARCFIEVAYMAKWFHPTLFEDLDPKAIHQEYLTRFQGLDIDLDEKGVFVYPEPS</sequence>
<dbReference type="EMBL" id="MT631063">
    <property type="protein sequence ID" value="QNO45055.1"/>
    <property type="molecule type" value="Genomic_DNA"/>
</dbReference>
<dbReference type="GO" id="GO:0000272">
    <property type="term" value="P:polysaccharide catabolic process"/>
    <property type="evidence" value="ECO:0007669"/>
    <property type="project" value="InterPro"/>
</dbReference>
<dbReference type="Gene3D" id="3.40.50.1980">
    <property type="entry name" value="Nitrogenase molybdenum iron protein domain"/>
    <property type="match status" value="2"/>
</dbReference>
<feature type="domain" description="Fe/B12 periplasmic-binding" evidence="1">
    <location>
        <begin position="107"/>
        <end position="398"/>
    </location>
</feature>
<protein>
    <recommendedName>
        <fullName evidence="1">Fe/B12 periplasmic-binding domain-containing protein</fullName>
    </recommendedName>
</protein>
<dbReference type="InterPro" id="IPR050902">
    <property type="entry name" value="ABC_Transporter_SBP"/>
</dbReference>
<name>A0A7G9YDB6_9EURY</name>
<accession>A0A7G9YDB6</accession>
<dbReference type="InterPro" id="IPR036439">
    <property type="entry name" value="Dockerin_dom_sf"/>
</dbReference>
<organism evidence="3">
    <name type="scientific">Candidatus Methanogaster sp. ANME-2c ERB4</name>
    <dbReference type="NCBI Taxonomy" id="2759911"/>
    <lineage>
        <taxon>Archaea</taxon>
        <taxon>Methanobacteriati</taxon>
        <taxon>Methanobacteriota</taxon>
        <taxon>Stenosarchaea group</taxon>
        <taxon>Methanomicrobia</taxon>
        <taxon>Methanosarcinales</taxon>
        <taxon>ANME-2 cluster</taxon>
        <taxon>Candidatus Methanogasteraceae</taxon>
        <taxon>Candidatus Methanogaster</taxon>
    </lineage>
</organism>
<reference evidence="3" key="1">
    <citation type="submission" date="2020-06" db="EMBL/GenBank/DDBJ databases">
        <title>Unique genomic features of the anaerobic methanotrophic archaea.</title>
        <authorList>
            <person name="Chadwick G.L."/>
            <person name="Skennerton C.T."/>
            <person name="Laso-Perez R."/>
            <person name="Leu A.O."/>
            <person name="Speth D.R."/>
            <person name="Yu H."/>
            <person name="Morgan-Lang C."/>
            <person name="Hatzenpichler R."/>
            <person name="Goudeau D."/>
            <person name="Malmstrom R."/>
            <person name="Brazelton W.J."/>
            <person name="Woyke T."/>
            <person name="Hallam S.J."/>
            <person name="Tyson G.W."/>
            <person name="Wegener G."/>
            <person name="Boetius A."/>
            <person name="Orphan V."/>
        </authorList>
    </citation>
    <scope>NUCLEOTIDE SEQUENCE</scope>
</reference>
<dbReference type="PANTHER" id="PTHR30535">
    <property type="entry name" value="VITAMIN B12-BINDING PROTEIN"/>
    <property type="match status" value="1"/>
</dbReference>
<dbReference type="Pfam" id="PF01497">
    <property type="entry name" value="Peripla_BP_2"/>
    <property type="match status" value="1"/>
</dbReference>
<evidence type="ECO:0000313" key="3">
    <source>
        <dbReference type="EMBL" id="QNO46000.1"/>
    </source>
</evidence>
<dbReference type="InterPro" id="IPR002491">
    <property type="entry name" value="ABC_transptr_periplasmic_BD"/>
</dbReference>
<dbReference type="AlphaFoldDB" id="A0A7G9YDB6"/>
<dbReference type="SUPFAM" id="SSF53807">
    <property type="entry name" value="Helical backbone' metal receptor"/>
    <property type="match status" value="1"/>
</dbReference>
<dbReference type="PROSITE" id="PS50983">
    <property type="entry name" value="FE_B12_PBP"/>
    <property type="match status" value="1"/>
</dbReference>
<proteinExistence type="predicted"/>